<gene>
    <name evidence="1" type="ORF">HXX76_009843</name>
</gene>
<comment type="caution">
    <text evidence="1">The sequence shown here is derived from an EMBL/GenBank/DDBJ whole genome shotgun (WGS) entry which is preliminary data.</text>
</comment>
<sequence length="138" mass="16001">MVVSVAKEEYDKEWAEKGITLTFYGPFCGSPAVEFLPQADAWVFRHAGMEFKLLREKGQREFEEMLKMLMNAVATSLGVYPPRPEREQYEQYQDEEDKFIKAIFTRQGKEMTQLVVCKGDDMGPDEMVRGLRLLSCMQ</sequence>
<keyword evidence="2" id="KW-1185">Reference proteome</keyword>
<name>A0A835SPM5_CHLIN</name>
<evidence type="ECO:0000313" key="1">
    <source>
        <dbReference type="EMBL" id="KAG2430869.1"/>
    </source>
</evidence>
<accession>A0A835SPM5</accession>
<protein>
    <submittedName>
        <fullName evidence="1">Uncharacterized protein</fullName>
    </submittedName>
</protein>
<dbReference type="Proteomes" id="UP000650467">
    <property type="component" value="Unassembled WGS sequence"/>
</dbReference>
<reference evidence="1" key="1">
    <citation type="journal article" date="2020" name="bioRxiv">
        <title>Comparative genomics of Chlamydomonas.</title>
        <authorList>
            <person name="Craig R.J."/>
            <person name="Hasan A.R."/>
            <person name="Ness R.W."/>
            <person name="Keightley P.D."/>
        </authorList>
    </citation>
    <scope>NUCLEOTIDE SEQUENCE</scope>
    <source>
        <strain evidence="1">SAG 7.73</strain>
    </source>
</reference>
<evidence type="ECO:0000313" key="2">
    <source>
        <dbReference type="Proteomes" id="UP000650467"/>
    </source>
</evidence>
<proteinExistence type="predicted"/>
<dbReference type="EMBL" id="JAEHOC010000026">
    <property type="protein sequence ID" value="KAG2430869.1"/>
    <property type="molecule type" value="Genomic_DNA"/>
</dbReference>
<organism evidence="1 2">
    <name type="scientific">Chlamydomonas incerta</name>
    <dbReference type="NCBI Taxonomy" id="51695"/>
    <lineage>
        <taxon>Eukaryota</taxon>
        <taxon>Viridiplantae</taxon>
        <taxon>Chlorophyta</taxon>
        <taxon>core chlorophytes</taxon>
        <taxon>Chlorophyceae</taxon>
        <taxon>CS clade</taxon>
        <taxon>Chlamydomonadales</taxon>
        <taxon>Chlamydomonadaceae</taxon>
        <taxon>Chlamydomonas</taxon>
    </lineage>
</organism>
<dbReference type="AlphaFoldDB" id="A0A835SPM5"/>
<dbReference type="OrthoDB" id="537586at2759"/>